<keyword evidence="5 8" id="KW-0812">Transmembrane</keyword>
<evidence type="ECO:0000313" key="11">
    <source>
        <dbReference type="Proteomes" id="UP000658613"/>
    </source>
</evidence>
<comment type="function">
    <text evidence="8">Conversion of 1,4-dihydroxy-2-naphthoate (DHNA) to demethylmenaquinone (DMK).</text>
</comment>
<feature type="transmembrane region" description="Helical" evidence="8">
    <location>
        <begin position="167"/>
        <end position="188"/>
    </location>
</feature>
<feature type="transmembrane region" description="Helical" evidence="8">
    <location>
        <begin position="217"/>
        <end position="244"/>
    </location>
</feature>
<comment type="similarity">
    <text evidence="8">Belongs to the MenA family. Type 1 subfamily.</text>
</comment>
<dbReference type="CDD" id="cd13962">
    <property type="entry name" value="PT_UbiA_UBIAD1"/>
    <property type="match status" value="1"/>
</dbReference>
<sequence>MNATPRDWFEAARPHTWPNAIAPVVVGTGAAARDDGAQLGYALLALVVSLALIVGVNYANDYSDGVRGTDEHRTGPTRLTASGLARPELVKFAAFAAFGVAGIAGVALSLLTTPWLILVGLLCVAAAWFYTGGKNPYGYKGYGELAVFVFFGLVAVLGTQFTQLGWVTWAGVACAVGVGSISAAINLANNIRDIPTDTVAGKNTLAVTLGDERARDVFTVLTLVPFVVSLGLCVVAIPAVLSLAALPWALGSILVVRRGATGPALIPVLGTNGRAMLIWSILVAGGLAFAGA</sequence>
<dbReference type="GO" id="GO:0009234">
    <property type="term" value="P:menaquinone biosynthetic process"/>
    <property type="evidence" value="ECO:0007669"/>
    <property type="project" value="UniProtKB-UniRule"/>
</dbReference>
<dbReference type="PANTHER" id="PTHR13929:SF0">
    <property type="entry name" value="UBIA PRENYLTRANSFERASE DOMAIN-CONTAINING PROTEIN 1"/>
    <property type="match status" value="1"/>
</dbReference>
<dbReference type="InterPro" id="IPR000537">
    <property type="entry name" value="UbiA_prenyltransferase"/>
</dbReference>
<evidence type="ECO:0000256" key="3">
    <source>
        <dbReference type="ARBA" id="ARBA00022475"/>
    </source>
</evidence>
<proteinExistence type="inferred from homology"/>
<dbReference type="InterPro" id="IPR044878">
    <property type="entry name" value="UbiA_sf"/>
</dbReference>
<feature type="transmembrane region" description="Helical" evidence="8">
    <location>
        <begin position="39"/>
        <end position="59"/>
    </location>
</feature>
<dbReference type="InterPro" id="IPR026046">
    <property type="entry name" value="UBIAD1"/>
</dbReference>
<keyword evidence="11" id="KW-1185">Reference proteome</keyword>
<comment type="catalytic activity">
    <reaction evidence="8">
        <text>an all-trans-polyprenyl diphosphate + 1,4-dihydroxy-2-naphthoate + H(+) = a 2-demethylmenaquinol + CO2 + diphosphate</text>
        <dbReference type="Rhea" id="RHEA:26478"/>
        <dbReference type="Rhea" id="RHEA-COMP:9563"/>
        <dbReference type="Rhea" id="RHEA-COMP:9564"/>
        <dbReference type="ChEBI" id="CHEBI:11173"/>
        <dbReference type="ChEBI" id="CHEBI:15378"/>
        <dbReference type="ChEBI" id="CHEBI:16526"/>
        <dbReference type="ChEBI" id="CHEBI:33019"/>
        <dbReference type="ChEBI" id="CHEBI:55437"/>
        <dbReference type="ChEBI" id="CHEBI:58914"/>
        <dbReference type="EC" id="2.5.1.74"/>
    </reaction>
</comment>
<gene>
    <name evidence="8" type="primary">menA</name>
    <name evidence="10" type="ORF">IW254_001398</name>
</gene>
<keyword evidence="4 8" id="KW-0808">Transferase</keyword>
<comment type="pathway">
    <text evidence="8">Quinol/quinone metabolism; menaquinone biosynthesis; menaquinol from 1,4-dihydroxy-2-naphthoate: step 1/2.</text>
</comment>
<dbReference type="NCBIfam" id="NF004751">
    <property type="entry name" value="PRK06080.1-3"/>
    <property type="match status" value="1"/>
</dbReference>
<comment type="subcellular location">
    <subcellularLocation>
        <location evidence="8">Cell membrane</location>
        <topology evidence="8">Multi-pass membrane protein</topology>
    </subcellularLocation>
    <subcellularLocation>
        <location evidence="1">Membrane</location>
        <topology evidence="1">Multi-pass membrane protein</topology>
    </subcellularLocation>
</comment>
<evidence type="ECO:0000256" key="4">
    <source>
        <dbReference type="ARBA" id="ARBA00022679"/>
    </source>
</evidence>
<dbReference type="GO" id="GO:0005886">
    <property type="term" value="C:plasma membrane"/>
    <property type="evidence" value="ECO:0007669"/>
    <property type="project" value="UniProtKB-SubCell"/>
</dbReference>
<feature type="transmembrane region" description="Helical" evidence="8">
    <location>
        <begin position="114"/>
        <end position="130"/>
    </location>
</feature>
<evidence type="ECO:0000256" key="2">
    <source>
        <dbReference type="ARBA" id="ARBA00022428"/>
    </source>
</evidence>
<dbReference type="HAMAP" id="MF_01937">
    <property type="entry name" value="MenA_1"/>
    <property type="match status" value="1"/>
</dbReference>
<dbReference type="PIRSF" id="PIRSF005355">
    <property type="entry name" value="UBIAD1"/>
    <property type="match status" value="1"/>
</dbReference>
<dbReference type="Pfam" id="PF01040">
    <property type="entry name" value="UbiA"/>
    <property type="match status" value="1"/>
</dbReference>
<feature type="transmembrane region" description="Helical" evidence="8">
    <location>
        <begin position="142"/>
        <end position="161"/>
    </location>
</feature>
<keyword evidence="7 8" id="KW-0472">Membrane</keyword>
<dbReference type="AlphaFoldDB" id="A0A931GXT7"/>
<dbReference type="EMBL" id="JADOUE010000001">
    <property type="protein sequence ID" value="MBG6122429.1"/>
    <property type="molecule type" value="Genomic_DNA"/>
</dbReference>
<evidence type="ECO:0000313" key="10">
    <source>
        <dbReference type="EMBL" id="MBG6122429.1"/>
    </source>
</evidence>
<reference evidence="10" key="1">
    <citation type="submission" date="2020-11" db="EMBL/GenBank/DDBJ databases">
        <title>Sequencing the genomes of 1000 actinobacteria strains.</title>
        <authorList>
            <person name="Klenk H.-P."/>
        </authorList>
    </citation>
    <scope>NUCLEOTIDE SEQUENCE</scope>
    <source>
        <strain evidence="10">DSM 45632</strain>
    </source>
</reference>
<dbReference type="InterPro" id="IPR004657">
    <property type="entry name" value="MenA"/>
</dbReference>
<evidence type="ECO:0000256" key="6">
    <source>
        <dbReference type="ARBA" id="ARBA00022989"/>
    </source>
</evidence>
<evidence type="ECO:0000256" key="8">
    <source>
        <dbReference type="HAMAP-Rule" id="MF_01937"/>
    </source>
</evidence>
<organism evidence="10 11">
    <name type="scientific">Corynebacterium aquatimens</name>
    <dbReference type="NCBI Taxonomy" id="1190508"/>
    <lineage>
        <taxon>Bacteria</taxon>
        <taxon>Bacillati</taxon>
        <taxon>Actinomycetota</taxon>
        <taxon>Actinomycetes</taxon>
        <taxon>Mycobacteriales</taxon>
        <taxon>Corynebacteriaceae</taxon>
        <taxon>Corynebacterium</taxon>
    </lineage>
</organism>
<feature type="transmembrane region" description="Helical" evidence="8">
    <location>
        <begin position="89"/>
        <end position="108"/>
    </location>
</feature>
<dbReference type="Proteomes" id="UP000658613">
    <property type="component" value="Unassembled WGS sequence"/>
</dbReference>
<name>A0A931GXT7_9CORY</name>
<evidence type="ECO:0000256" key="9">
    <source>
        <dbReference type="NCBIfam" id="TIGR00751"/>
    </source>
</evidence>
<keyword evidence="6 8" id="KW-1133">Transmembrane helix</keyword>
<dbReference type="PANTHER" id="PTHR13929">
    <property type="entry name" value="1,4-DIHYDROXY-2-NAPHTHOATE OCTAPRENYLTRANSFERASE"/>
    <property type="match status" value="1"/>
</dbReference>
<accession>A0A931GXT7</accession>
<evidence type="ECO:0000256" key="7">
    <source>
        <dbReference type="ARBA" id="ARBA00023136"/>
    </source>
</evidence>
<dbReference type="GO" id="GO:0042371">
    <property type="term" value="P:vitamin K biosynthetic process"/>
    <property type="evidence" value="ECO:0007669"/>
    <property type="project" value="TreeGrafter"/>
</dbReference>
<dbReference type="GO" id="GO:0046428">
    <property type="term" value="F:1,4-dihydroxy-2-naphthoate polyprenyltransferase activity"/>
    <property type="evidence" value="ECO:0007669"/>
    <property type="project" value="UniProtKB-UniRule"/>
</dbReference>
<dbReference type="EC" id="2.5.1.74" evidence="8 9"/>
<feature type="transmembrane region" description="Helical" evidence="8">
    <location>
        <begin position="264"/>
        <end position="290"/>
    </location>
</feature>
<dbReference type="Gene3D" id="1.10.357.140">
    <property type="entry name" value="UbiA prenyltransferase"/>
    <property type="match status" value="1"/>
</dbReference>
<evidence type="ECO:0000256" key="1">
    <source>
        <dbReference type="ARBA" id="ARBA00004141"/>
    </source>
</evidence>
<keyword evidence="3 8" id="KW-1003">Cell membrane</keyword>
<dbReference type="NCBIfam" id="TIGR00751">
    <property type="entry name" value="menA"/>
    <property type="match status" value="1"/>
</dbReference>
<evidence type="ECO:0000256" key="5">
    <source>
        <dbReference type="ARBA" id="ARBA00022692"/>
    </source>
</evidence>
<protein>
    <recommendedName>
        <fullName evidence="8 9">1,4-dihydroxy-2-naphthoate octaprenyltransferase</fullName>
        <shortName evidence="8">DHNA-octaprenyltransferase</shortName>
        <ecNumber evidence="8 9">2.5.1.74</ecNumber>
    </recommendedName>
</protein>
<keyword evidence="2 8" id="KW-0474">Menaquinone biosynthesis</keyword>
<comment type="caution">
    <text evidence="10">The sequence shown here is derived from an EMBL/GenBank/DDBJ whole genome shotgun (WGS) entry which is preliminary data.</text>
</comment>